<sequence>MVNNLQKKDEKKKYSVPNESVRINSIGRRCLAANGNIFLKYYIVIIQCIKPDSGSNTIEQISAFPNKTFS</sequence>
<keyword evidence="2" id="KW-1185">Reference proteome</keyword>
<name>A0ABQ8JKG1_DERPT</name>
<comment type="caution">
    <text evidence="1">The sequence shown here is derived from an EMBL/GenBank/DDBJ whole genome shotgun (WGS) entry which is preliminary data.</text>
</comment>
<reference evidence="1 2" key="2">
    <citation type="journal article" date="2022" name="Mol. Biol. Evol.">
        <title>Comparative Genomics Reveals Insights into the Divergent Evolution of Astigmatic Mites and Household Pest Adaptations.</title>
        <authorList>
            <person name="Xiong Q."/>
            <person name="Wan A.T."/>
            <person name="Liu X."/>
            <person name="Fung C.S."/>
            <person name="Xiao X."/>
            <person name="Malainual N."/>
            <person name="Hou J."/>
            <person name="Wang L."/>
            <person name="Wang M."/>
            <person name="Yang K.Y."/>
            <person name="Cui Y."/>
            <person name="Leung E.L."/>
            <person name="Nong W."/>
            <person name="Shin S.K."/>
            <person name="Au S.W."/>
            <person name="Jeong K.Y."/>
            <person name="Chew F.T."/>
            <person name="Hui J.H."/>
            <person name="Leung T.F."/>
            <person name="Tungtrongchitr A."/>
            <person name="Zhong N."/>
            <person name="Liu Z."/>
            <person name="Tsui S.K."/>
        </authorList>
    </citation>
    <scope>NUCLEOTIDE SEQUENCE [LARGE SCALE GENOMIC DNA]</scope>
    <source>
        <strain evidence="1">Derp</strain>
    </source>
</reference>
<accession>A0ABQ8JKG1</accession>
<gene>
    <name evidence="1" type="ORF">DERP_007636</name>
</gene>
<evidence type="ECO:0000313" key="2">
    <source>
        <dbReference type="Proteomes" id="UP000887458"/>
    </source>
</evidence>
<protein>
    <submittedName>
        <fullName evidence="1">Uncharacterized protein</fullName>
    </submittedName>
</protein>
<organism evidence="1 2">
    <name type="scientific">Dermatophagoides pteronyssinus</name>
    <name type="common">European house dust mite</name>
    <dbReference type="NCBI Taxonomy" id="6956"/>
    <lineage>
        <taxon>Eukaryota</taxon>
        <taxon>Metazoa</taxon>
        <taxon>Ecdysozoa</taxon>
        <taxon>Arthropoda</taxon>
        <taxon>Chelicerata</taxon>
        <taxon>Arachnida</taxon>
        <taxon>Acari</taxon>
        <taxon>Acariformes</taxon>
        <taxon>Sarcoptiformes</taxon>
        <taxon>Astigmata</taxon>
        <taxon>Psoroptidia</taxon>
        <taxon>Analgoidea</taxon>
        <taxon>Pyroglyphidae</taxon>
        <taxon>Dermatophagoidinae</taxon>
        <taxon>Dermatophagoides</taxon>
    </lineage>
</organism>
<evidence type="ECO:0000313" key="1">
    <source>
        <dbReference type="EMBL" id="KAH9423044.1"/>
    </source>
</evidence>
<reference evidence="1 2" key="1">
    <citation type="journal article" date="2018" name="J. Allergy Clin. Immunol.">
        <title>High-quality assembly of Dermatophagoides pteronyssinus genome and transcriptome reveals a wide range of novel allergens.</title>
        <authorList>
            <person name="Liu X.Y."/>
            <person name="Yang K.Y."/>
            <person name="Wang M.Q."/>
            <person name="Kwok J.S."/>
            <person name="Zeng X."/>
            <person name="Yang Z."/>
            <person name="Xiao X.J."/>
            <person name="Lau C.P."/>
            <person name="Li Y."/>
            <person name="Huang Z.M."/>
            <person name="Ba J.G."/>
            <person name="Yim A.K."/>
            <person name="Ouyang C.Y."/>
            <person name="Ngai S.M."/>
            <person name="Chan T.F."/>
            <person name="Leung E.L."/>
            <person name="Liu L."/>
            <person name="Liu Z.G."/>
            <person name="Tsui S.K."/>
        </authorList>
    </citation>
    <scope>NUCLEOTIDE SEQUENCE [LARGE SCALE GENOMIC DNA]</scope>
    <source>
        <strain evidence="1">Derp</strain>
    </source>
</reference>
<dbReference type="EMBL" id="NJHN03000034">
    <property type="protein sequence ID" value="KAH9423044.1"/>
    <property type="molecule type" value="Genomic_DNA"/>
</dbReference>
<proteinExistence type="predicted"/>
<dbReference type="Proteomes" id="UP000887458">
    <property type="component" value="Unassembled WGS sequence"/>
</dbReference>